<feature type="compositionally biased region" description="Gly residues" evidence="3">
    <location>
        <begin position="279"/>
        <end position="308"/>
    </location>
</feature>
<evidence type="ECO:0000256" key="1">
    <source>
        <dbReference type="ARBA" id="ARBA00022729"/>
    </source>
</evidence>
<dbReference type="AlphaFoldDB" id="A0A6G7XJG8"/>
<dbReference type="PANTHER" id="PTHR21666">
    <property type="entry name" value="PEPTIDASE-RELATED"/>
    <property type="match status" value="1"/>
</dbReference>
<keyword evidence="2" id="KW-0175">Coiled coil</keyword>
<organism evidence="6 7">
    <name type="scientific">Leucobacter viscericola</name>
    <dbReference type="NCBI Taxonomy" id="2714935"/>
    <lineage>
        <taxon>Bacteria</taxon>
        <taxon>Bacillati</taxon>
        <taxon>Actinomycetota</taxon>
        <taxon>Actinomycetes</taxon>
        <taxon>Micrococcales</taxon>
        <taxon>Microbacteriaceae</taxon>
        <taxon>Leucobacter</taxon>
    </lineage>
</organism>
<dbReference type="CDD" id="cd12797">
    <property type="entry name" value="M23_peptidase"/>
    <property type="match status" value="1"/>
</dbReference>
<evidence type="ECO:0000259" key="5">
    <source>
        <dbReference type="Pfam" id="PF01551"/>
    </source>
</evidence>
<name>A0A6G7XJG8_9MICO</name>
<dbReference type="SUPFAM" id="SSF51261">
    <property type="entry name" value="Duplicated hybrid motif"/>
    <property type="match status" value="1"/>
</dbReference>
<gene>
    <name evidence="6" type="ORF">G7068_06270</name>
</gene>
<keyword evidence="1 4" id="KW-0732">Signal</keyword>
<dbReference type="InterPro" id="IPR050570">
    <property type="entry name" value="Cell_wall_metabolism_enzyme"/>
</dbReference>
<evidence type="ECO:0000313" key="6">
    <source>
        <dbReference type="EMBL" id="QIK64740.1"/>
    </source>
</evidence>
<evidence type="ECO:0000256" key="2">
    <source>
        <dbReference type="SAM" id="Coils"/>
    </source>
</evidence>
<dbReference type="GO" id="GO:0004222">
    <property type="term" value="F:metalloendopeptidase activity"/>
    <property type="evidence" value="ECO:0007669"/>
    <property type="project" value="TreeGrafter"/>
</dbReference>
<accession>A0A6G7XJG8</accession>
<reference evidence="6 7" key="1">
    <citation type="submission" date="2020-03" db="EMBL/GenBank/DDBJ databases">
        <title>Leucobacter sp. nov., isolated from beetles.</title>
        <authorList>
            <person name="Hyun D.-W."/>
            <person name="Bae J.-W."/>
        </authorList>
    </citation>
    <scope>NUCLEOTIDE SEQUENCE [LARGE SCALE GENOMIC DNA]</scope>
    <source>
        <strain evidence="6 7">HDW9C</strain>
    </source>
</reference>
<feature type="region of interest" description="Disordered" evidence="3">
    <location>
        <begin position="160"/>
        <end position="189"/>
    </location>
</feature>
<proteinExistence type="predicted"/>
<feature type="compositionally biased region" description="Polar residues" evidence="3">
    <location>
        <begin position="161"/>
        <end position="177"/>
    </location>
</feature>
<feature type="region of interest" description="Disordered" evidence="3">
    <location>
        <begin position="243"/>
        <end position="308"/>
    </location>
</feature>
<dbReference type="PROSITE" id="PS51257">
    <property type="entry name" value="PROKAR_LIPOPROTEIN"/>
    <property type="match status" value="1"/>
</dbReference>
<sequence>MKRLTGVLGVSALACGLLFSGELTAASPANALDLPTWDDVQAAKGNQAAAAKKVKEIEGLLAQSQKDLERLRNESANANESWQEAEAAAHKAAEKAETLKTQAEVSRVKADEAADQAAVIVAQMYRSGGVDRNMELFLQSEGDTADALLDRLATMSKATERNTSISREAQQATNNATALGKQAETAQKEREKLSAKAEEKAEVAAQAADTQRVKLEAQQKQEQTLEAQLAALKDKTTDTVAGYEERLRVEEEQRQREAERLRKEAEERARQERENANNNGGGGGGGNTGGGGGGGNTGGGNTGGGGGDGSWWRPTSGYVSTYFYQVPYHTGIDLATGCGTPIQAPQAGTVTFVGWKDGIGGNMVHVDHAGGFQTRYAHLEAFGPGWGTWVGQGAVVGYVGTTGMSTGCHLHYEVLYGGIFQNPIPNYGVTG</sequence>
<dbReference type="PANTHER" id="PTHR21666:SF289">
    <property type="entry name" value="L-ALA--D-GLU ENDOPEPTIDASE"/>
    <property type="match status" value="1"/>
</dbReference>
<feature type="signal peptide" evidence="4">
    <location>
        <begin position="1"/>
        <end position="25"/>
    </location>
</feature>
<keyword evidence="7" id="KW-1185">Reference proteome</keyword>
<evidence type="ECO:0000256" key="4">
    <source>
        <dbReference type="SAM" id="SignalP"/>
    </source>
</evidence>
<feature type="coiled-coil region" evidence="2">
    <location>
        <begin position="54"/>
        <end position="88"/>
    </location>
</feature>
<dbReference type="InterPro" id="IPR016047">
    <property type="entry name" value="M23ase_b-sheet_dom"/>
</dbReference>
<evidence type="ECO:0000256" key="3">
    <source>
        <dbReference type="SAM" id="MobiDB-lite"/>
    </source>
</evidence>
<feature type="chain" id="PRO_5038356998" evidence="4">
    <location>
        <begin position="26"/>
        <end position="431"/>
    </location>
</feature>
<dbReference type="KEGG" id="lvi:G7068_06270"/>
<dbReference type="Pfam" id="PF01551">
    <property type="entry name" value="Peptidase_M23"/>
    <property type="match status" value="1"/>
</dbReference>
<dbReference type="Proteomes" id="UP000502677">
    <property type="component" value="Chromosome"/>
</dbReference>
<feature type="domain" description="M23ase beta-sheet core" evidence="5">
    <location>
        <begin position="328"/>
        <end position="423"/>
    </location>
</feature>
<protein>
    <submittedName>
        <fullName evidence="6">Peptidoglycan DD-metalloendopeptidase family protein</fullName>
    </submittedName>
</protein>
<evidence type="ECO:0000313" key="7">
    <source>
        <dbReference type="Proteomes" id="UP000502677"/>
    </source>
</evidence>
<dbReference type="EMBL" id="CP049863">
    <property type="protein sequence ID" value="QIK64740.1"/>
    <property type="molecule type" value="Genomic_DNA"/>
</dbReference>
<dbReference type="Gene3D" id="2.70.70.10">
    <property type="entry name" value="Glucose Permease (Domain IIA)"/>
    <property type="match status" value="1"/>
</dbReference>
<feature type="compositionally biased region" description="Basic and acidic residues" evidence="3">
    <location>
        <begin position="243"/>
        <end position="275"/>
    </location>
</feature>
<dbReference type="InterPro" id="IPR011055">
    <property type="entry name" value="Dup_hybrid_motif"/>
</dbReference>